<dbReference type="GO" id="GO:0005737">
    <property type="term" value="C:cytoplasm"/>
    <property type="evidence" value="ECO:0007669"/>
    <property type="project" value="TreeGrafter"/>
</dbReference>
<dbReference type="Pfam" id="PF00621">
    <property type="entry name" value="RhoGEF"/>
    <property type="match status" value="1"/>
</dbReference>
<dbReference type="Proteomes" id="UP000308365">
    <property type="component" value="Unassembled WGS sequence"/>
</dbReference>
<dbReference type="InterPro" id="IPR051336">
    <property type="entry name" value="RhoGEF_Guanine_NuclExch_SF"/>
</dbReference>
<reference evidence="4" key="1">
    <citation type="journal article" date="2019" name="IScience">
        <title>Narwhal Genome Reveals Long-Term Low Genetic Diversity despite Current Large Abundance Size.</title>
        <authorList>
            <person name="Westbury M.V."/>
            <person name="Petersen B."/>
            <person name="Garde E."/>
            <person name="Heide-Jorgensen M.P."/>
            <person name="Lorenzen E.D."/>
        </authorList>
    </citation>
    <scope>NUCLEOTIDE SEQUENCE [LARGE SCALE GENOMIC DNA]</scope>
</reference>
<dbReference type="Gene3D" id="1.20.900.10">
    <property type="entry name" value="Dbl homology (DH) domain"/>
    <property type="match status" value="1"/>
</dbReference>
<evidence type="ECO:0000256" key="1">
    <source>
        <dbReference type="ARBA" id="ARBA00022658"/>
    </source>
</evidence>
<accession>A0A4U1FSJ8</accession>
<dbReference type="InterPro" id="IPR035899">
    <property type="entry name" value="DBL_dom_sf"/>
</dbReference>
<dbReference type="PANTHER" id="PTHR22826:SF201">
    <property type="entry name" value="GUANINE NUCLEOTIDE EXCHANGE FACTOR MCF2L2-RELATED"/>
    <property type="match status" value="1"/>
</dbReference>
<dbReference type="GO" id="GO:0005085">
    <property type="term" value="F:guanyl-nucleotide exchange factor activity"/>
    <property type="evidence" value="ECO:0007669"/>
    <property type="project" value="UniProtKB-KW"/>
</dbReference>
<comment type="caution">
    <text evidence="3">The sequence shown here is derived from an EMBL/GenBank/DDBJ whole genome shotgun (WGS) entry which is preliminary data.</text>
</comment>
<protein>
    <recommendedName>
        <fullName evidence="2">DH domain-containing protein</fullName>
    </recommendedName>
</protein>
<gene>
    <name evidence="3" type="ORF">EI555_003439</name>
</gene>
<feature type="domain" description="DH" evidence="2">
    <location>
        <begin position="25"/>
        <end position="100"/>
    </location>
</feature>
<organism evidence="3 4">
    <name type="scientific">Monodon monoceros</name>
    <name type="common">Narwhal</name>
    <name type="synonym">Ceratodon monodon</name>
    <dbReference type="NCBI Taxonomy" id="40151"/>
    <lineage>
        <taxon>Eukaryota</taxon>
        <taxon>Metazoa</taxon>
        <taxon>Chordata</taxon>
        <taxon>Craniata</taxon>
        <taxon>Vertebrata</taxon>
        <taxon>Euteleostomi</taxon>
        <taxon>Mammalia</taxon>
        <taxon>Eutheria</taxon>
        <taxon>Laurasiatheria</taxon>
        <taxon>Artiodactyla</taxon>
        <taxon>Whippomorpha</taxon>
        <taxon>Cetacea</taxon>
        <taxon>Odontoceti</taxon>
        <taxon>Monodontidae</taxon>
        <taxon>Monodon</taxon>
    </lineage>
</organism>
<sequence length="100" mass="12160">MFRCNLESGPDGVKRVEESRVLECEQKRIIRDLLETEETYIKEIKNIIDGYIIPMDFIWLKHLIPDVLRNNKEFLFGNIRELYEFHNRYIFIQIIRENGK</sequence>
<dbReference type="AlphaFoldDB" id="A0A4U1FSJ8"/>
<dbReference type="EMBL" id="RWIC01000019">
    <property type="protein sequence ID" value="TKC52857.1"/>
    <property type="molecule type" value="Genomic_DNA"/>
</dbReference>
<dbReference type="SUPFAM" id="SSF48065">
    <property type="entry name" value="DBL homology domain (DH-domain)"/>
    <property type="match status" value="1"/>
</dbReference>
<dbReference type="PROSITE" id="PS50010">
    <property type="entry name" value="DH_2"/>
    <property type="match status" value="1"/>
</dbReference>
<evidence type="ECO:0000259" key="2">
    <source>
        <dbReference type="PROSITE" id="PS50010"/>
    </source>
</evidence>
<evidence type="ECO:0000313" key="3">
    <source>
        <dbReference type="EMBL" id="TKC52857.1"/>
    </source>
</evidence>
<dbReference type="PANTHER" id="PTHR22826">
    <property type="entry name" value="RHO GUANINE EXCHANGE FACTOR-RELATED"/>
    <property type="match status" value="1"/>
</dbReference>
<name>A0A4U1FSJ8_MONMO</name>
<dbReference type="InterPro" id="IPR000219">
    <property type="entry name" value="DH_dom"/>
</dbReference>
<proteinExistence type="predicted"/>
<evidence type="ECO:0000313" key="4">
    <source>
        <dbReference type="Proteomes" id="UP000308365"/>
    </source>
</evidence>
<keyword evidence="1" id="KW-0344">Guanine-nucleotide releasing factor</keyword>